<sequence length="230" mass="25142">MCASANSRMTTRMSTNAQKGCIAKGHAIAHLHLQMQSDMVKGHTIVHLYLTIPRSTGQALQACCQRLQLQSANIENKMCGASSTHRHYLLVWYRLCRKFGYVYLATWNDLPGRHTLPTGVAQAVAPLAKTPSTSLIGPYVPHANTTLPWPIPKIPQGRSLAHPQPTSPCSPLPLVAAMSPDVDKPATISEGRELRWKHDKDGNTCETGRAATVQEGRVESLVVRLPAELV</sequence>
<name>A0ACB8BJ99_9AGAM</name>
<dbReference type="Proteomes" id="UP000790709">
    <property type="component" value="Unassembled WGS sequence"/>
</dbReference>
<protein>
    <submittedName>
        <fullName evidence="1">Uncharacterized protein</fullName>
    </submittedName>
</protein>
<evidence type="ECO:0000313" key="1">
    <source>
        <dbReference type="EMBL" id="KAH7924898.1"/>
    </source>
</evidence>
<comment type="caution">
    <text evidence="1">The sequence shown here is derived from an EMBL/GenBank/DDBJ whole genome shotgun (WGS) entry which is preliminary data.</text>
</comment>
<organism evidence="1 2">
    <name type="scientific">Leucogyrophana mollusca</name>
    <dbReference type="NCBI Taxonomy" id="85980"/>
    <lineage>
        <taxon>Eukaryota</taxon>
        <taxon>Fungi</taxon>
        <taxon>Dikarya</taxon>
        <taxon>Basidiomycota</taxon>
        <taxon>Agaricomycotina</taxon>
        <taxon>Agaricomycetes</taxon>
        <taxon>Agaricomycetidae</taxon>
        <taxon>Boletales</taxon>
        <taxon>Boletales incertae sedis</taxon>
        <taxon>Leucogyrophana</taxon>
    </lineage>
</organism>
<accession>A0ACB8BJ99</accession>
<reference evidence="1" key="1">
    <citation type="journal article" date="2021" name="New Phytol.">
        <title>Evolutionary innovations through gain and loss of genes in the ectomycorrhizal Boletales.</title>
        <authorList>
            <person name="Wu G."/>
            <person name="Miyauchi S."/>
            <person name="Morin E."/>
            <person name="Kuo A."/>
            <person name="Drula E."/>
            <person name="Varga T."/>
            <person name="Kohler A."/>
            <person name="Feng B."/>
            <person name="Cao Y."/>
            <person name="Lipzen A."/>
            <person name="Daum C."/>
            <person name="Hundley H."/>
            <person name="Pangilinan J."/>
            <person name="Johnson J."/>
            <person name="Barry K."/>
            <person name="LaButti K."/>
            <person name="Ng V."/>
            <person name="Ahrendt S."/>
            <person name="Min B."/>
            <person name="Choi I.G."/>
            <person name="Park H."/>
            <person name="Plett J.M."/>
            <person name="Magnuson J."/>
            <person name="Spatafora J.W."/>
            <person name="Nagy L.G."/>
            <person name="Henrissat B."/>
            <person name="Grigoriev I.V."/>
            <person name="Yang Z.L."/>
            <person name="Xu J."/>
            <person name="Martin F.M."/>
        </authorList>
    </citation>
    <scope>NUCLEOTIDE SEQUENCE</scope>
    <source>
        <strain evidence="1">KUC20120723A-06</strain>
    </source>
</reference>
<gene>
    <name evidence="1" type="ORF">BV22DRAFT_1047118</name>
</gene>
<proteinExistence type="predicted"/>
<keyword evidence="2" id="KW-1185">Reference proteome</keyword>
<dbReference type="EMBL" id="MU266413">
    <property type="protein sequence ID" value="KAH7924898.1"/>
    <property type="molecule type" value="Genomic_DNA"/>
</dbReference>
<evidence type="ECO:0000313" key="2">
    <source>
        <dbReference type="Proteomes" id="UP000790709"/>
    </source>
</evidence>